<dbReference type="AlphaFoldDB" id="A0A9P8LWY0"/>
<name>A0A9P8LWY0_9EUKA</name>
<dbReference type="RefSeq" id="XP_067766624.1">
    <property type="nucleotide sequence ID" value="XM_067905307.1"/>
</dbReference>
<keyword evidence="2" id="KW-1185">Reference proteome</keyword>
<organism evidence="1 2">
    <name type="scientific">Spironucleus salmonicida</name>
    <dbReference type="NCBI Taxonomy" id="348837"/>
    <lineage>
        <taxon>Eukaryota</taxon>
        <taxon>Metamonada</taxon>
        <taxon>Diplomonadida</taxon>
        <taxon>Hexamitidae</taxon>
        <taxon>Hexamitinae</taxon>
        <taxon>Spironucleus</taxon>
    </lineage>
</organism>
<accession>A0A9P8LWY0</accession>
<reference evidence="1 2" key="1">
    <citation type="journal article" date="2014" name="PLoS Genet.">
        <title>The Genome of Spironucleus salmonicida Highlights a Fish Pathogen Adapted to Fluctuating Environments.</title>
        <authorList>
            <person name="Xu F."/>
            <person name="Jerlstrom-Hultqvist J."/>
            <person name="Einarsson E."/>
            <person name="Astvaldsson A."/>
            <person name="Svard S.G."/>
            <person name="Andersson J.O."/>
        </authorList>
    </citation>
    <scope>NUCLEOTIDE SEQUENCE [LARGE SCALE GENOMIC DNA]</scope>
    <source>
        <strain evidence="1 2">ATCC 50377</strain>
    </source>
</reference>
<proteinExistence type="predicted"/>
<evidence type="ECO:0000313" key="1">
    <source>
        <dbReference type="EMBL" id="KAH0575851.1"/>
    </source>
</evidence>
<dbReference type="GeneID" id="94295402"/>
<protein>
    <submittedName>
        <fullName evidence="1">Uncharacterized protein</fullName>
    </submittedName>
</protein>
<dbReference type="KEGG" id="ssao:94295402"/>
<dbReference type="EMBL" id="AUWU02000002">
    <property type="protein sequence ID" value="KAH0575851.1"/>
    <property type="molecule type" value="Genomic_DNA"/>
</dbReference>
<evidence type="ECO:0000313" key="2">
    <source>
        <dbReference type="Proteomes" id="UP000018208"/>
    </source>
</evidence>
<dbReference type="Proteomes" id="UP000018208">
    <property type="component" value="Unassembled WGS sequence"/>
</dbReference>
<sequence>MYPITFHISLAPFNATEIQILHNLKIILQSCFIIIKKFISKCIQATAGREKYELVCDCVSTVCNMKIIQWYELSNSIWRFMYLNHFSYQQVKLQYQENPDVAINAMQIN</sequence>
<comment type="caution">
    <text evidence="1">The sequence shown here is derived from an EMBL/GenBank/DDBJ whole genome shotgun (WGS) entry which is preliminary data.</text>
</comment>
<gene>
    <name evidence="1" type="ORF">SS50377_21379</name>
</gene>